<feature type="domain" description="C2H2-type" evidence="1">
    <location>
        <begin position="93"/>
        <end position="114"/>
    </location>
</feature>
<proteinExistence type="predicted"/>
<dbReference type="AlphaFoldDB" id="A0A0N4YGD4"/>
<dbReference type="Gene3D" id="3.30.160.60">
    <property type="entry name" value="Classic Zinc Finger"/>
    <property type="match status" value="1"/>
</dbReference>
<protein>
    <submittedName>
        <fullName evidence="4">C2H2-type domain-containing protein</fullName>
    </submittedName>
</protein>
<dbReference type="Proteomes" id="UP000271162">
    <property type="component" value="Unassembled WGS sequence"/>
</dbReference>
<accession>A0A0N4YGD4</accession>
<dbReference type="PROSITE" id="PS00028">
    <property type="entry name" value="ZINC_FINGER_C2H2_1"/>
    <property type="match status" value="1"/>
</dbReference>
<evidence type="ECO:0000259" key="1">
    <source>
        <dbReference type="PROSITE" id="PS00028"/>
    </source>
</evidence>
<dbReference type="WBParaSite" id="NBR_0001586701-mRNA-1">
    <property type="protein sequence ID" value="NBR_0001586701-mRNA-1"/>
    <property type="gene ID" value="NBR_0001586701"/>
</dbReference>
<reference evidence="4" key="1">
    <citation type="submission" date="2017-02" db="UniProtKB">
        <authorList>
            <consortium name="WormBaseParasite"/>
        </authorList>
    </citation>
    <scope>IDENTIFICATION</scope>
</reference>
<organism evidence="4">
    <name type="scientific">Nippostrongylus brasiliensis</name>
    <name type="common">Rat hookworm</name>
    <dbReference type="NCBI Taxonomy" id="27835"/>
    <lineage>
        <taxon>Eukaryota</taxon>
        <taxon>Metazoa</taxon>
        <taxon>Ecdysozoa</taxon>
        <taxon>Nematoda</taxon>
        <taxon>Chromadorea</taxon>
        <taxon>Rhabditida</taxon>
        <taxon>Rhabditina</taxon>
        <taxon>Rhabditomorpha</taxon>
        <taxon>Strongyloidea</taxon>
        <taxon>Heligmosomidae</taxon>
        <taxon>Nippostrongylus</taxon>
    </lineage>
</organism>
<dbReference type="InterPro" id="IPR013087">
    <property type="entry name" value="Znf_C2H2_type"/>
</dbReference>
<gene>
    <name evidence="2" type="ORF">NBR_LOCUS15868</name>
</gene>
<reference evidence="2 3" key="2">
    <citation type="submission" date="2018-11" db="EMBL/GenBank/DDBJ databases">
        <authorList>
            <consortium name="Pathogen Informatics"/>
        </authorList>
    </citation>
    <scope>NUCLEOTIDE SEQUENCE [LARGE SCALE GENOMIC DNA]</scope>
</reference>
<evidence type="ECO:0000313" key="2">
    <source>
        <dbReference type="EMBL" id="VDL79462.1"/>
    </source>
</evidence>
<dbReference type="EMBL" id="UYSL01021926">
    <property type="protein sequence ID" value="VDL79462.1"/>
    <property type="molecule type" value="Genomic_DNA"/>
</dbReference>
<keyword evidence="3" id="KW-1185">Reference proteome</keyword>
<dbReference type="SMART" id="SM00355">
    <property type="entry name" value="ZnF_C2H2"/>
    <property type="match status" value="2"/>
</dbReference>
<evidence type="ECO:0000313" key="4">
    <source>
        <dbReference type="WBParaSite" id="NBR_0001586701-mRNA-1"/>
    </source>
</evidence>
<name>A0A0N4YGD4_NIPBR</name>
<evidence type="ECO:0000313" key="3">
    <source>
        <dbReference type="Proteomes" id="UP000271162"/>
    </source>
</evidence>
<sequence length="231" mass="26256">MYGLTDHDYLPSTLPETRKGTATARLCENAGAANNNDRTNVTKDLEVCGECNKPLLRKNLYNHLRSTHTYSDEQVERVKETLRLKKSRNFVTCPVCEEKFSDHEGLAGHCLVSHSDYGANGYEQDYTIHSFTFDSMEMFEVSGSFEQMEIDFSICFTDMVEGEMREHGVTELANMLVKANEEACAVMWENVNRMVNEDSSEANDKLASIYDLIDRASRITVSSHTQELSRH</sequence>